<organism evidence="3 4">
    <name type="scientific">Rhipicephalus sanguineus</name>
    <name type="common">Brown dog tick</name>
    <name type="synonym">Ixodes sanguineus</name>
    <dbReference type="NCBI Taxonomy" id="34632"/>
    <lineage>
        <taxon>Eukaryota</taxon>
        <taxon>Metazoa</taxon>
        <taxon>Ecdysozoa</taxon>
        <taxon>Arthropoda</taxon>
        <taxon>Chelicerata</taxon>
        <taxon>Arachnida</taxon>
        <taxon>Acari</taxon>
        <taxon>Parasitiformes</taxon>
        <taxon>Ixodida</taxon>
        <taxon>Ixodoidea</taxon>
        <taxon>Ixodidae</taxon>
        <taxon>Rhipicephalinae</taxon>
        <taxon>Rhipicephalus</taxon>
        <taxon>Rhipicephalus</taxon>
    </lineage>
</organism>
<keyword evidence="2" id="KW-0732">Signal</keyword>
<dbReference type="AlphaFoldDB" id="A0A9D4YRY5"/>
<evidence type="ECO:0000313" key="3">
    <source>
        <dbReference type="EMBL" id="KAH7986930.1"/>
    </source>
</evidence>
<sequence>MMTPPMAVCSALLLAVVAALGAAENVLDAIRNDGELSSVSRPVASVPVAVRARDQFGAMFCGPHAWASRHGAGRSKPPQRPVRASGSAAHSGLSVPARTNAAELAPVSEP</sequence>
<dbReference type="EMBL" id="JABSTV010000216">
    <property type="protein sequence ID" value="KAH7986930.1"/>
    <property type="molecule type" value="Genomic_DNA"/>
</dbReference>
<gene>
    <name evidence="3" type="ORF">HPB52_024618</name>
</gene>
<feature type="region of interest" description="Disordered" evidence="1">
    <location>
        <begin position="67"/>
        <end position="110"/>
    </location>
</feature>
<feature type="chain" id="PRO_5039425485" evidence="2">
    <location>
        <begin position="24"/>
        <end position="110"/>
    </location>
</feature>
<comment type="caution">
    <text evidence="3">The sequence shown here is derived from an EMBL/GenBank/DDBJ whole genome shotgun (WGS) entry which is preliminary data.</text>
</comment>
<reference evidence="3" key="2">
    <citation type="submission" date="2021-09" db="EMBL/GenBank/DDBJ databases">
        <authorList>
            <person name="Jia N."/>
            <person name="Wang J."/>
            <person name="Shi W."/>
            <person name="Du L."/>
            <person name="Sun Y."/>
            <person name="Zhan W."/>
            <person name="Jiang J."/>
            <person name="Wang Q."/>
            <person name="Zhang B."/>
            <person name="Ji P."/>
            <person name="Sakyi L.B."/>
            <person name="Cui X."/>
            <person name="Yuan T."/>
            <person name="Jiang B."/>
            <person name="Yang W."/>
            <person name="Lam T.T.-Y."/>
            <person name="Chang Q."/>
            <person name="Ding S."/>
            <person name="Wang X."/>
            <person name="Zhu J."/>
            <person name="Ruan X."/>
            <person name="Zhao L."/>
            <person name="Wei J."/>
            <person name="Que T."/>
            <person name="Du C."/>
            <person name="Cheng J."/>
            <person name="Dai P."/>
            <person name="Han X."/>
            <person name="Huang E."/>
            <person name="Gao Y."/>
            <person name="Liu J."/>
            <person name="Shao H."/>
            <person name="Ye R."/>
            <person name="Li L."/>
            <person name="Wei W."/>
            <person name="Wang X."/>
            <person name="Wang C."/>
            <person name="Huo Q."/>
            <person name="Li W."/>
            <person name="Guo W."/>
            <person name="Chen H."/>
            <person name="Chen S."/>
            <person name="Zhou L."/>
            <person name="Zhou L."/>
            <person name="Ni X."/>
            <person name="Tian J."/>
            <person name="Zhou Y."/>
            <person name="Sheng Y."/>
            <person name="Liu T."/>
            <person name="Pan Y."/>
            <person name="Xia L."/>
            <person name="Li J."/>
            <person name="Zhao F."/>
            <person name="Cao W."/>
        </authorList>
    </citation>
    <scope>NUCLEOTIDE SEQUENCE</scope>
    <source>
        <strain evidence="3">Rsan-2018</strain>
        <tissue evidence="3">Larvae</tissue>
    </source>
</reference>
<evidence type="ECO:0000256" key="2">
    <source>
        <dbReference type="SAM" id="SignalP"/>
    </source>
</evidence>
<reference evidence="3" key="1">
    <citation type="journal article" date="2020" name="Cell">
        <title>Large-Scale Comparative Analyses of Tick Genomes Elucidate Their Genetic Diversity and Vector Capacities.</title>
        <authorList>
            <consortium name="Tick Genome and Microbiome Consortium (TIGMIC)"/>
            <person name="Jia N."/>
            <person name="Wang J."/>
            <person name="Shi W."/>
            <person name="Du L."/>
            <person name="Sun Y."/>
            <person name="Zhan W."/>
            <person name="Jiang J.F."/>
            <person name="Wang Q."/>
            <person name="Zhang B."/>
            <person name="Ji P."/>
            <person name="Bell-Sakyi L."/>
            <person name="Cui X.M."/>
            <person name="Yuan T.T."/>
            <person name="Jiang B.G."/>
            <person name="Yang W.F."/>
            <person name="Lam T.T."/>
            <person name="Chang Q.C."/>
            <person name="Ding S.J."/>
            <person name="Wang X.J."/>
            <person name="Zhu J.G."/>
            <person name="Ruan X.D."/>
            <person name="Zhao L."/>
            <person name="Wei J.T."/>
            <person name="Ye R.Z."/>
            <person name="Que T.C."/>
            <person name="Du C.H."/>
            <person name="Zhou Y.H."/>
            <person name="Cheng J.X."/>
            <person name="Dai P.F."/>
            <person name="Guo W.B."/>
            <person name="Han X.H."/>
            <person name="Huang E.J."/>
            <person name="Li L.F."/>
            <person name="Wei W."/>
            <person name="Gao Y.C."/>
            <person name="Liu J.Z."/>
            <person name="Shao H.Z."/>
            <person name="Wang X."/>
            <person name="Wang C.C."/>
            <person name="Yang T.C."/>
            <person name="Huo Q.B."/>
            <person name="Li W."/>
            <person name="Chen H.Y."/>
            <person name="Chen S.E."/>
            <person name="Zhou L.G."/>
            <person name="Ni X.B."/>
            <person name="Tian J.H."/>
            <person name="Sheng Y."/>
            <person name="Liu T."/>
            <person name="Pan Y.S."/>
            <person name="Xia L.Y."/>
            <person name="Li J."/>
            <person name="Zhao F."/>
            <person name="Cao W.C."/>
        </authorList>
    </citation>
    <scope>NUCLEOTIDE SEQUENCE</scope>
    <source>
        <strain evidence="3">Rsan-2018</strain>
    </source>
</reference>
<feature type="signal peptide" evidence="2">
    <location>
        <begin position="1"/>
        <end position="23"/>
    </location>
</feature>
<evidence type="ECO:0000313" key="4">
    <source>
        <dbReference type="Proteomes" id="UP000821837"/>
    </source>
</evidence>
<protein>
    <submittedName>
        <fullName evidence="3">Uncharacterized protein</fullName>
    </submittedName>
</protein>
<proteinExistence type="predicted"/>
<accession>A0A9D4YRY5</accession>
<dbReference type="Proteomes" id="UP000821837">
    <property type="component" value="Unassembled WGS sequence"/>
</dbReference>
<evidence type="ECO:0000256" key="1">
    <source>
        <dbReference type="SAM" id="MobiDB-lite"/>
    </source>
</evidence>
<keyword evidence="4" id="KW-1185">Reference proteome</keyword>
<name>A0A9D4YRY5_RHISA</name>